<protein>
    <submittedName>
        <fullName evidence="3">ATP-binding protein</fullName>
    </submittedName>
</protein>
<keyword evidence="1" id="KW-0418">Kinase</keyword>
<dbReference type="GO" id="GO:0005524">
    <property type="term" value="F:ATP binding"/>
    <property type="evidence" value="ECO:0007669"/>
    <property type="project" value="UniProtKB-KW"/>
</dbReference>
<dbReference type="Pfam" id="PF13581">
    <property type="entry name" value="HATPase_c_2"/>
    <property type="match status" value="1"/>
</dbReference>
<dbReference type="AlphaFoldDB" id="A0A7K1KVN4"/>
<feature type="domain" description="Histidine kinase/HSP90-like ATPase" evidence="2">
    <location>
        <begin position="24"/>
        <end position="125"/>
    </location>
</feature>
<evidence type="ECO:0000256" key="1">
    <source>
        <dbReference type="ARBA" id="ARBA00022527"/>
    </source>
</evidence>
<dbReference type="RefSeq" id="WP_156215278.1">
    <property type="nucleotide sequence ID" value="NZ_WOFH01000002.1"/>
</dbReference>
<proteinExistence type="predicted"/>
<reference evidence="3 4" key="1">
    <citation type="submission" date="2019-11" db="EMBL/GenBank/DDBJ databases">
        <authorList>
            <person name="Cao P."/>
        </authorList>
    </citation>
    <scope>NUCLEOTIDE SEQUENCE [LARGE SCALE GENOMIC DNA]</scope>
    <source>
        <strain evidence="3 4">NEAU-AAG5</strain>
    </source>
</reference>
<comment type="caution">
    <text evidence="3">The sequence shown here is derived from an EMBL/GenBank/DDBJ whole genome shotgun (WGS) entry which is preliminary data.</text>
</comment>
<dbReference type="InterPro" id="IPR050267">
    <property type="entry name" value="Anti-sigma-factor_SerPK"/>
</dbReference>
<evidence type="ECO:0000313" key="3">
    <source>
        <dbReference type="EMBL" id="MUN36254.1"/>
    </source>
</evidence>
<dbReference type="GO" id="GO:0004674">
    <property type="term" value="F:protein serine/threonine kinase activity"/>
    <property type="evidence" value="ECO:0007669"/>
    <property type="project" value="UniProtKB-KW"/>
</dbReference>
<dbReference type="PANTHER" id="PTHR35526:SF3">
    <property type="entry name" value="ANTI-SIGMA-F FACTOR RSBW"/>
    <property type="match status" value="1"/>
</dbReference>
<dbReference type="InterPro" id="IPR003594">
    <property type="entry name" value="HATPase_dom"/>
</dbReference>
<sequence length="129" mass="13813">MAASFAPEIPTLVLEPTERAPGIARRFVGARFAGWGIADDHVGRLVVSELVTNGLLHGAGPIVVRVYRDERKGHPVIEVWDGGEGRPAVRSEDRGAEAGRGLVLLAATVRAWGVRPLNEGGKIIWAALY</sequence>
<organism evidence="3 4">
    <name type="scientific">Actinomadura litoris</name>
    <dbReference type="NCBI Taxonomy" id="2678616"/>
    <lineage>
        <taxon>Bacteria</taxon>
        <taxon>Bacillati</taxon>
        <taxon>Actinomycetota</taxon>
        <taxon>Actinomycetes</taxon>
        <taxon>Streptosporangiales</taxon>
        <taxon>Thermomonosporaceae</taxon>
        <taxon>Actinomadura</taxon>
    </lineage>
</organism>
<evidence type="ECO:0000259" key="2">
    <source>
        <dbReference type="Pfam" id="PF13581"/>
    </source>
</evidence>
<evidence type="ECO:0000313" key="4">
    <source>
        <dbReference type="Proteomes" id="UP000432015"/>
    </source>
</evidence>
<keyword evidence="4" id="KW-1185">Reference proteome</keyword>
<dbReference type="PANTHER" id="PTHR35526">
    <property type="entry name" value="ANTI-SIGMA-F FACTOR RSBW-RELATED"/>
    <property type="match status" value="1"/>
</dbReference>
<name>A0A7K1KVN4_9ACTN</name>
<accession>A0A7K1KVN4</accession>
<dbReference type="Proteomes" id="UP000432015">
    <property type="component" value="Unassembled WGS sequence"/>
</dbReference>
<keyword evidence="1" id="KW-0808">Transferase</keyword>
<dbReference type="Gene3D" id="3.30.565.10">
    <property type="entry name" value="Histidine kinase-like ATPase, C-terminal domain"/>
    <property type="match status" value="1"/>
</dbReference>
<dbReference type="InterPro" id="IPR036890">
    <property type="entry name" value="HATPase_C_sf"/>
</dbReference>
<keyword evidence="3" id="KW-0067">ATP-binding</keyword>
<gene>
    <name evidence="3" type="ORF">GNZ18_06535</name>
</gene>
<dbReference type="SUPFAM" id="SSF55874">
    <property type="entry name" value="ATPase domain of HSP90 chaperone/DNA topoisomerase II/histidine kinase"/>
    <property type="match status" value="1"/>
</dbReference>
<keyword evidence="1" id="KW-0723">Serine/threonine-protein kinase</keyword>
<dbReference type="EMBL" id="WOFH01000002">
    <property type="protein sequence ID" value="MUN36254.1"/>
    <property type="molecule type" value="Genomic_DNA"/>
</dbReference>
<keyword evidence="3" id="KW-0547">Nucleotide-binding</keyword>
<dbReference type="CDD" id="cd16936">
    <property type="entry name" value="HATPase_RsbW-like"/>
    <property type="match status" value="1"/>
</dbReference>